<dbReference type="EMBL" id="OMOF01000152">
    <property type="protein sequence ID" value="SPF40813.1"/>
    <property type="molecule type" value="Genomic_DNA"/>
</dbReference>
<sequence length="47" mass="5365">MYIAFPADEKVKARLDAVCKSLGIIYEEWFETALIESENDVLTELLS</sequence>
<evidence type="ECO:0000313" key="1">
    <source>
        <dbReference type="EMBL" id="SPF40813.1"/>
    </source>
</evidence>
<accession>A0A2U3KMC2</accession>
<dbReference type="Proteomes" id="UP000238916">
    <property type="component" value="Unassembled WGS sequence"/>
</dbReference>
<reference evidence="2" key="1">
    <citation type="submission" date="2018-02" db="EMBL/GenBank/DDBJ databases">
        <authorList>
            <person name="Hausmann B."/>
        </authorList>
    </citation>
    <scope>NUCLEOTIDE SEQUENCE [LARGE SCALE GENOMIC DNA]</scope>
    <source>
        <strain evidence="2">Peat soil MAG SbF1</strain>
    </source>
</reference>
<protein>
    <submittedName>
        <fullName evidence="1">Uncharacterized protein</fullName>
    </submittedName>
</protein>
<name>A0A2U3KMC2_9FIRM</name>
<evidence type="ECO:0000313" key="2">
    <source>
        <dbReference type="Proteomes" id="UP000238916"/>
    </source>
</evidence>
<dbReference type="AlphaFoldDB" id="A0A2U3KMC2"/>
<proteinExistence type="predicted"/>
<organism evidence="1 2">
    <name type="scientific">Candidatus Desulfosporosinus infrequens</name>
    <dbReference type="NCBI Taxonomy" id="2043169"/>
    <lineage>
        <taxon>Bacteria</taxon>
        <taxon>Bacillati</taxon>
        <taxon>Bacillota</taxon>
        <taxon>Clostridia</taxon>
        <taxon>Eubacteriales</taxon>
        <taxon>Desulfitobacteriaceae</taxon>
        <taxon>Desulfosporosinus</taxon>
    </lineage>
</organism>
<gene>
    <name evidence="1" type="ORF">SBF1_2350009</name>
</gene>